<dbReference type="Gene3D" id="3.90.1720.10">
    <property type="entry name" value="endopeptidase domain like (from Nostoc punctiforme)"/>
    <property type="match status" value="1"/>
</dbReference>
<comment type="caution">
    <text evidence="8">The sequence shown here is derived from an EMBL/GenBank/DDBJ whole genome shotgun (WGS) entry which is preliminary data.</text>
</comment>
<evidence type="ECO:0000256" key="2">
    <source>
        <dbReference type="ARBA" id="ARBA00022670"/>
    </source>
</evidence>
<comment type="similarity">
    <text evidence="1">Belongs to the peptidase C40 family.</text>
</comment>
<feature type="coiled-coil region" evidence="5">
    <location>
        <begin position="41"/>
        <end position="82"/>
    </location>
</feature>
<dbReference type="GO" id="GO:0006508">
    <property type="term" value="P:proteolysis"/>
    <property type="evidence" value="ECO:0007669"/>
    <property type="project" value="UniProtKB-KW"/>
</dbReference>
<keyword evidence="9" id="KW-1185">Reference proteome</keyword>
<evidence type="ECO:0000256" key="1">
    <source>
        <dbReference type="ARBA" id="ARBA00007074"/>
    </source>
</evidence>
<dbReference type="PANTHER" id="PTHR47359:SF3">
    <property type="entry name" value="NLP_P60 DOMAIN-CONTAINING PROTEIN-RELATED"/>
    <property type="match status" value="1"/>
</dbReference>
<name>A0A7X0LMU9_9ACTN</name>
<dbReference type="InterPro" id="IPR051794">
    <property type="entry name" value="PG_Endopeptidase_C40"/>
</dbReference>
<dbReference type="PANTHER" id="PTHR47359">
    <property type="entry name" value="PEPTIDOGLYCAN DL-ENDOPEPTIDASE CWLO"/>
    <property type="match status" value="1"/>
</dbReference>
<evidence type="ECO:0000256" key="6">
    <source>
        <dbReference type="SAM" id="SignalP"/>
    </source>
</evidence>
<keyword evidence="2" id="KW-0645">Protease</keyword>
<dbReference type="EMBL" id="JACHEM010000001">
    <property type="protein sequence ID" value="MBB6433784.1"/>
    <property type="molecule type" value="Genomic_DNA"/>
</dbReference>
<organism evidence="8 9">
    <name type="scientific">Streptomyces candidus</name>
    <dbReference type="NCBI Taxonomy" id="67283"/>
    <lineage>
        <taxon>Bacteria</taxon>
        <taxon>Bacillati</taxon>
        <taxon>Actinomycetota</taxon>
        <taxon>Actinomycetes</taxon>
        <taxon>Kitasatosporales</taxon>
        <taxon>Streptomycetaceae</taxon>
        <taxon>Streptomyces</taxon>
    </lineage>
</organism>
<dbReference type="InterPro" id="IPR000064">
    <property type="entry name" value="NLP_P60_dom"/>
</dbReference>
<dbReference type="AlphaFoldDB" id="A0A7X0LMU9"/>
<evidence type="ECO:0000259" key="7">
    <source>
        <dbReference type="PROSITE" id="PS51935"/>
    </source>
</evidence>
<evidence type="ECO:0000256" key="4">
    <source>
        <dbReference type="ARBA" id="ARBA00022807"/>
    </source>
</evidence>
<feature type="chain" id="PRO_5030675698" evidence="6">
    <location>
        <begin position="36"/>
        <end position="344"/>
    </location>
</feature>
<sequence>MASHRRPKQPSRTRVTVLSISAAAAVVLTSQSANATPKPDKKEVKAKVDALYEEAEAATEKFNGAKEKQETLEKQVRNLQDSVARGQGDLNELRNGLGSLATAQYRTGSVDPSLQLFLSSEPDQFLDRASAMDQLTARQAESLRKIQAKQRILAQQREEASGKLADLAAVRKELGAKKATIQGKLADARKLYNTLTEEERRAIQQKEERASRDAGSRVELGTQVAASGIGAAAMAKAATKIGAPYDWGNKGPNAFDCSGLVYWAFQQVNVTVGGSTFTQVNAGPKIYNKSDLRPGDLVFFSDLAHVGFYAGNGQSLHAPKPGTNVRYEDMKYLGSFMYGVRVGG</sequence>
<evidence type="ECO:0000313" key="8">
    <source>
        <dbReference type="EMBL" id="MBB6433784.1"/>
    </source>
</evidence>
<dbReference type="GO" id="GO:0008234">
    <property type="term" value="F:cysteine-type peptidase activity"/>
    <property type="evidence" value="ECO:0007669"/>
    <property type="project" value="UniProtKB-KW"/>
</dbReference>
<dbReference type="RefSeq" id="WP_185025806.1">
    <property type="nucleotide sequence ID" value="NZ_BNBN01000001.1"/>
</dbReference>
<dbReference type="Proteomes" id="UP000540423">
    <property type="component" value="Unassembled WGS sequence"/>
</dbReference>
<keyword evidence="6" id="KW-0732">Signal</keyword>
<keyword evidence="3 8" id="KW-0378">Hydrolase</keyword>
<evidence type="ECO:0000313" key="9">
    <source>
        <dbReference type="Proteomes" id="UP000540423"/>
    </source>
</evidence>
<reference evidence="8 9" key="1">
    <citation type="submission" date="2020-08" db="EMBL/GenBank/DDBJ databases">
        <title>Genomic Encyclopedia of Type Strains, Phase IV (KMG-IV): sequencing the most valuable type-strain genomes for metagenomic binning, comparative biology and taxonomic classification.</title>
        <authorList>
            <person name="Goeker M."/>
        </authorList>
    </citation>
    <scope>NUCLEOTIDE SEQUENCE [LARGE SCALE GENOMIC DNA]</scope>
    <source>
        <strain evidence="8 9">DSM 40141</strain>
    </source>
</reference>
<keyword evidence="4" id="KW-0788">Thiol protease</keyword>
<gene>
    <name evidence="8" type="ORF">HNQ79_000222</name>
</gene>
<accession>A0A7X0LMU9</accession>
<dbReference type="PROSITE" id="PS51935">
    <property type="entry name" value="NLPC_P60"/>
    <property type="match status" value="1"/>
</dbReference>
<dbReference type="InterPro" id="IPR038765">
    <property type="entry name" value="Papain-like_cys_pep_sf"/>
</dbReference>
<evidence type="ECO:0000256" key="5">
    <source>
        <dbReference type="SAM" id="Coils"/>
    </source>
</evidence>
<keyword evidence="5" id="KW-0175">Coiled coil</keyword>
<dbReference type="SUPFAM" id="SSF54001">
    <property type="entry name" value="Cysteine proteinases"/>
    <property type="match status" value="1"/>
</dbReference>
<feature type="domain" description="NlpC/P60" evidence="7">
    <location>
        <begin position="227"/>
        <end position="344"/>
    </location>
</feature>
<proteinExistence type="inferred from homology"/>
<protein>
    <submittedName>
        <fullName evidence="8">Cell wall-associated NlpC family hydrolase</fullName>
    </submittedName>
</protein>
<feature type="signal peptide" evidence="6">
    <location>
        <begin position="1"/>
        <end position="35"/>
    </location>
</feature>
<evidence type="ECO:0000256" key="3">
    <source>
        <dbReference type="ARBA" id="ARBA00022801"/>
    </source>
</evidence>
<dbReference type="Pfam" id="PF00877">
    <property type="entry name" value="NLPC_P60"/>
    <property type="match status" value="1"/>
</dbReference>